<proteinExistence type="predicted"/>
<dbReference type="AlphaFoldDB" id="A0A645FBM8"/>
<reference evidence="1" key="1">
    <citation type="submission" date="2019-08" db="EMBL/GenBank/DDBJ databases">
        <authorList>
            <person name="Kucharzyk K."/>
            <person name="Murdoch R.W."/>
            <person name="Higgins S."/>
            <person name="Loffler F."/>
        </authorList>
    </citation>
    <scope>NUCLEOTIDE SEQUENCE</scope>
</reference>
<gene>
    <name evidence="1" type="ORF">SDC9_159018</name>
</gene>
<dbReference type="EMBL" id="VSSQ01057951">
    <property type="protein sequence ID" value="MPN11711.1"/>
    <property type="molecule type" value="Genomic_DNA"/>
</dbReference>
<organism evidence="1">
    <name type="scientific">bioreactor metagenome</name>
    <dbReference type="NCBI Taxonomy" id="1076179"/>
    <lineage>
        <taxon>unclassified sequences</taxon>
        <taxon>metagenomes</taxon>
        <taxon>ecological metagenomes</taxon>
    </lineage>
</organism>
<name>A0A645FBM8_9ZZZZ</name>
<protein>
    <submittedName>
        <fullName evidence="1">Uncharacterized protein</fullName>
    </submittedName>
</protein>
<evidence type="ECO:0000313" key="1">
    <source>
        <dbReference type="EMBL" id="MPN11711.1"/>
    </source>
</evidence>
<comment type="caution">
    <text evidence="1">The sequence shown here is derived from an EMBL/GenBank/DDBJ whole genome shotgun (WGS) entry which is preliminary data.</text>
</comment>
<sequence>MRCSFRALAGRAARQPLLHRLEQLLHRDGLFEEGQCTDARGLDGRFDGRMTAHHDDGHGELAGRGPFLEQGDAVGIRHPDVQQHQIVVVGCPGYACLRGVLRHVHTMTFVVEDFRQQIPDPQFVVDH</sequence>
<accession>A0A645FBM8</accession>